<reference evidence="2" key="3">
    <citation type="submission" date="2015-04" db="UniProtKB">
        <authorList>
            <consortium name="EnsemblPlants"/>
        </authorList>
    </citation>
    <scope>IDENTIFICATION</scope>
    <source>
        <strain evidence="2">cv. Jemalong A17</strain>
    </source>
</reference>
<keyword evidence="3" id="KW-1185">Reference proteome</keyword>
<protein>
    <submittedName>
        <fullName evidence="1 2">Uncharacterized protein</fullName>
    </submittedName>
</protein>
<dbReference type="EnsemblPlants" id="KEH30142">
    <property type="protein sequence ID" value="KEH30142"/>
    <property type="gene ID" value="MTR_4g063795"/>
</dbReference>
<name>A0A072UKA4_MEDTR</name>
<organism evidence="1 3">
    <name type="scientific">Medicago truncatula</name>
    <name type="common">Barrel medic</name>
    <name type="synonym">Medicago tribuloides</name>
    <dbReference type="NCBI Taxonomy" id="3880"/>
    <lineage>
        <taxon>Eukaryota</taxon>
        <taxon>Viridiplantae</taxon>
        <taxon>Streptophyta</taxon>
        <taxon>Embryophyta</taxon>
        <taxon>Tracheophyta</taxon>
        <taxon>Spermatophyta</taxon>
        <taxon>Magnoliopsida</taxon>
        <taxon>eudicotyledons</taxon>
        <taxon>Gunneridae</taxon>
        <taxon>Pentapetalae</taxon>
        <taxon>rosids</taxon>
        <taxon>fabids</taxon>
        <taxon>Fabales</taxon>
        <taxon>Fabaceae</taxon>
        <taxon>Papilionoideae</taxon>
        <taxon>50 kb inversion clade</taxon>
        <taxon>NPAAA clade</taxon>
        <taxon>Hologalegina</taxon>
        <taxon>IRL clade</taxon>
        <taxon>Trifolieae</taxon>
        <taxon>Medicago</taxon>
    </lineage>
</organism>
<dbReference type="AlphaFoldDB" id="A0A072UKA4"/>
<evidence type="ECO:0000313" key="1">
    <source>
        <dbReference type="EMBL" id="KEH30142.1"/>
    </source>
</evidence>
<sequence>MVDLQLMQHLLPFHLIKEAAFHHSRLNNDDLLFDAKELLRPLDGAVEPKNLAEMSKNCNIRYLRFTPV</sequence>
<reference evidence="1 3" key="2">
    <citation type="journal article" date="2014" name="BMC Genomics">
        <title>An improved genome release (version Mt4.0) for the model legume Medicago truncatula.</title>
        <authorList>
            <person name="Tang H."/>
            <person name="Krishnakumar V."/>
            <person name="Bidwell S."/>
            <person name="Rosen B."/>
            <person name="Chan A."/>
            <person name="Zhou S."/>
            <person name="Gentzbittel L."/>
            <person name="Childs K.L."/>
            <person name="Yandell M."/>
            <person name="Gundlach H."/>
            <person name="Mayer K.F."/>
            <person name="Schwartz D.C."/>
            <person name="Town C.D."/>
        </authorList>
    </citation>
    <scope>GENOME REANNOTATION</scope>
    <source>
        <strain evidence="1">A17</strain>
        <strain evidence="2 3">cv. Jemalong A17</strain>
    </source>
</reference>
<reference evidence="1 3" key="1">
    <citation type="journal article" date="2011" name="Nature">
        <title>The Medicago genome provides insight into the evolution of rhizobial symbioses.</title>
        <authorList>
            <person name="Young N.D."/>
            <person name="Debelle F."/>
            <person name="Oldroyd G.E."/>
            <person name="Geurts R."/>
            <person name="Cannon S.B."/>
            <person name="Udvardi M.K."/>
            <person name="Benedito V.A."/>
            <person name="Mayer K.F."/>
            <person name="Gouzy J."/>
            <person name="Schoof H."/>
            <person name="Van de Peer Y."/>
            <person name="Proost S."/>
            <person name="Cook D.R."/>
            <person name="Meyers B.C."/>
            <person name="Spannagl M."/>
            <person name="Cheung F."/>
            <person name="De Mita S."/>
            <person name="Krishnakumar V."/>
            <person name="Gundlach H."/>
            <person name="Zhou S."/>
            <person name="Mudge J."/>
            <person name="Bharti A.K."/>
            <person name="Murray J.D."/>
            <person name="Naoumkina M.A."/>
            <person name="Rosen B."/>
            <person name="Silverstein K.A."/>
            <person name="Tang H."/>
            <person name="Rombauts S."/>
            <person name="Zhao P.X."/>
            <person name="Zhou P."/>
            <person name="Barbe V."/>
            <person name="Bardou P."/>
            <person name="Bechner M."/>
            <person name="Bellec A."/>
            <person name="Berger A."/>
            <person name="Berges H."/>
            <person name="Bidwell S."/>
            <person name="Bisseling T."/>
            <person name="Choisne N."/>
            <person name="Couloux A."/>
            <person name="Denny R."/>
            <person name="Deshpande S."/>
            <person name="Dai X."/>
            <person name="Doyle J.J."/>
            <person name="Dudez A.M."/>
            <person name="Farmer A.D."/>
            <person name="Fouteau S."/>
            <person name="Franken C."/>
            <person name="Gibelin C."/>
            <person name="Gish J."/>
            <person name="Goldstein S."/>
            <person name="Gonzalez A.J."/>
            <person name="Green P.J."/>
            <person name="Hallab A."/>
            <person name="Hartog M."/>
            <person name="Hua A."/>
            <person name="Humphray S.J."/>
            <person name="Jeong D.H."/>
            <person name="Jing Y."/>
            <person name="Jocker A."/>
            <person name="Kenton S.M."/>
            <person name="Kim D.J."/>
            <person name="Klee K."/>
            <person name="Lai H."/>
            <person name="Lang C."/>
            <person name="Lin S."/>
            <person name="Macmil S.L."/>
            <person name="Magdelenat G."/>
            <person name="Matthews L."/>
            <person name="McCorrison J."/>
            <person name="Monaghan E.L."/>
            <person name="Mun J.H."/>
            <person name="Najar F.Z."/>
            <person name="Nicholson C."/>
            <person name="Noirot C."/>
            <person name="O'Bleness M."/>
            <person name="Paule C.R."/>
            <person name="Poulain J."/>
            <person name="Prion F."/>
            <person name="Qin B."/>
            <person name="Qu C."/>
            <person name="Retzel E.F."/>
            <person name="Riddle C."/>
            <person name="Sallet E."/>
            <person name="Samain S."/>
            <person name="Samson N."/>
            <person name="Sanders I."/>
            <person name="Saurat O."/>
            <person name="Scarpelli C."/>
            <person name="Schiex T."/>
            <person name="Segurens B."/>
            <person name="Severin A.J."/>
            <person name="Sherrier D.J."/>
            <person name="Shi R."/>
            <person name="Sims S."/>
            <person name="Singer S.R."/>
            <person name="Sinharoy S."/>
            <person name="Sterck L."/>
            <person name="Viollet A."/>
            <person name="Wang B.B."/>
            <person name="Wang K."/>
            <person name="Wang M."/>
            <person name="Wang X."/>
            <person name="Warfsmann J."/>
            <person name="Weissenbach J."/>
            <person name="White D.D."/>
            <person name="White J.D."/>
            <person name="Wiley G.B."/>
            <person name="Wincker P."/>
            <person name="Xing Y."/>
            <person name="Yang L."/>
            <person name="Yao Z."/>
            <person name="Ying F."/>
            <person name="Zhai J."/>
            <person name="Zhou L."/>
            <person name="Zuber A."/>
            <person name="Denarie J."/>
            <person name="Dixon R.A."/>
            <person name="May G.D."/>
            <person name="Schwartz D.C."/>
            <person name="Rogers J."/>
            <person name="Quetier F."/>
            <person name="Town C.D."/>
            <person name="Roe B.A."/>
        </authorList>
    </citation>
    <scope>NUCLEOTIDE SEQUENCE [LARGE SCALE GENOMIC DNA]</scope>
    <source>
        <strain evidence="1">A17</strain>
        <strain evidence="2 3">cv. Jemalong A17</strain>
    </source>
</reference>
<dbReference type="HOGENOM" id="CLU_2797775_0_0_1"/>
<accession>A0A072UKA4</accession>
<dbReference type="EMBL" id="CM001220">
    <property type="protein sequence ID" value="KEH30142.1"/>
    <property type="molecule type" value="Genomic_DNA"/>
</dbReference>
<dbReference type="Proteomes" id="UP000002051">
    <property type="component" value="Chromosome 4"/>
</dbReference>
<proteinExistence type="predicted"/>
<evidence type="ECO:0000313" key="3">
    <source>
        <dbReference type="Proteomes" id="UP000002051"/>
    </source>
</evidence>
<evidence type="ECO:0000313" key="2">
    <source>
        <dbReference type="EnsemblPlants" id="KEH30142"/>
    </source>
</evidence>
<gene>
    <name evidence="1" type="ordered locus">MTR_4g063795</name>
</gene>